<dbReference type="SUPFAM" id="SSF52833">
    <property type="entry name" value="Thioredoxin-like"/>
    <property type="match status" value="1"/>
</dbReference>
<dbReference type="KEGG" id="svp:Pan189_08230"/>
<dbReference type="InterPro" id="IPR036249">
    <property type="entry name" value="Thioredoxin-like_sf"/>
</dbReference>
<dbReference type="CDD" id="cd14951">
    <property type="entry name" value="NHL-2_like"/>
    <property type="match status" value="1"/>
</dbReference>
<proteinExistence type="predicted"/>
<dbReference type="InterPro" id="IPR045302">
    <property type="entry name" value="NHL2_NHL_rpt_dom"/>
</dbReference>
<name>A0A517QXT4_9PLAN</name>
<dbReference type="CDD" id="cd03012">
    <property type="entry name" value="TlpA_like_DipZ_like"/>
    <property type="match status" value="1"/>
</dbReference>
<evidence type="ECO:0000313" key="4">
    <source>
        <dbReference type="Proteomes" id="UP000317318"/>
    </source>
</evidence>
<keyword evidence="1" id="KW-0677">Repeat</keyword>
<dbReference type="Gene3D" id="3.40.30.10">
    <property type="entry name" value="Glutaredoxin"/>
    <property type="match status" value="1"/>
</dbReference>
<dbReference type="SUPFAM" id="SSF101898">
    <property type="entry name" value="NHL repeat"/>
    <property type="match status" value="1"/>
</dbReference>
<dbReference type="RefSeq" id="WP_310821053.1">
    <property type="nucleotide sequence ID" value="NZ_CP036268.1"/>
</dbReference>
<evidence type="ECO:0000259" key="2">
    <source>
        <dbReference type="PROSITE" id="PS51352"/>
    </source>
</evidence>
<dbReference type="PANTHER" id="PTHR46388:SF2">
    <property type="entry name" value="NHL REPEAT-CONTAINING PROTEIN 2"/>
    <property type="match status" value="1"/>
</dbReference>
<keyword evidence="3" id="KW-0560">Oxidoreductase</keyword>
<evidence type="ECO:0000256" key="1">
    <source>
        <dbReference type="ARBA" id="ARBA00022737"/>
    </source>
</evidence>
<dbReference type="InterPro" id="IPR012336">
    <property type="entry name" value="Thioredoxin-like_fold"/>
</dbReference>
<organism evidence="3 4">
    <name type="scientific">Stratiformator vulcanicus</name>
    <dbReference type="NCBI Taxonomy" id="2527980"/>
    <lineage>
        <taxon>Bacteria</taxon>
        <taxon>Pseudomonadati</taxon>
        <taxon>Planctomycetota</taxon>
        <taxon>Planctomycetia</taxon>
        <taxon>Planctomycetales</taxon>
        <taxon>Planctomycetaceae</taxon>
        <taxon>Stratiformator</taxon>
    </lineage>
</organism>
<dbReference type="Proteomes" id="UP000317318">
    <property type="component" value="Chromosome"/>
</dbReference>
<dbReference type="PROSITE" id="PS51352">
    <property type="entry name" value="THIOREDOXIN_2"/>
    <property type="match status" value="1"/>
</dbReference>
<dbReference type="Pfam" id="PF01436">
    <property type="entry name" value="NHL"/>
    <property type="match status" value="1"/>
</dbReference>
<dbReference type="GO" id="GO:0016491">
    <property type="term" value="F:oxidoreductase activity"/>
    <property type="evidence" value="ECO:0007669"/>
    <property type="project" value="UniProtKB-KW"/>
</dbReference>
<dbReference type="InterPro" id="IPR001258">
    <property type="entry name" value="NHL_repeat"/>
</dbReference>
<feature type="domain" description="Thioredoxin" evidence="2">
    <location>
        <begin position="58"/>
        <end position="209"/>
    </location>
</feature>
<dbReference type="Pfam" id="PF13905">
    <property type="entry name" value="Thioredoxin_8"/>
    <property type="match status" value="1"/>
</dbReference>
<dbReference type="EMBL" id="CP036268">
    <property type="protein sequence ID" value="QDT36466.1"/>
    <property type="molecule type" value="Genomic_DNA"/>
</dbReference>
<reference evidence="3 4" key="1">
    <citation type="submission" date="2019-02" db="EMBL/GenBank/DDBJ databases">
        <title>Deep-cultivation of Planctomycetes and their phenomic and genomic characterization uncovers novel biology.</title>
        <authorList>
            <person name="Wiegand S."/>
            <person name="Jogler M."/>
            <person name="Boedeker C."/>
            <person name="Pinto D."/>
            <person name="Vollmers J."/>
            <person name="Rivas-Marin E."/>
            <person name="Kohn T."/>
            <person name="Peeters S.H."/>
            <person name="Heuer A."/>
            <person name="Rast P."/>
            <person name="Oberbeckmann S."/>
            <person name="Bunk B."/>
            <person name="Jeske O."/>
            <person name="Meyerdierks A."/>
            <person name="Storesund J.E."/>
            <person name="Kallscheuer N."/>
            <person name="Luecker S."/>
            <person name="Lage O.M."/>
            <person name="Pohl T."/>
            <person name="Merkel B.J."/>
            <person name="Hornburger P."/>
            <person name="Mueller R.-W."/>
            <person name="Bruemmer F."/>
            <person name="Labrenz M."/>
            <person name="Spormann A.M."/>
            <person name="Op den Camp H."/>
            <person name="Overmann J."/>
            <person name="Amann R."/>
            <person name="Jetten M.S.M."/>
            <person name="Mascher T."/>
            <person name="Medema M.H."/>
            <person name="Devos D.P."/>
            <person name="Kaster A.-K."/>
            <person name="Ovreas L."/>
            <person name="Rohde M."/>
            <person name="Galperin M.Y."/>
            <person name="Jogler C."/>
        </authorList>
    </citation>
    <scope>NUCLEOTIDE SEQUENCE [LARGE SCALE GENOMIC DNA]</scope>
    <source>
        <strain evidence="3 4">Pan189</strain>
    </source>
</reference>
<accession>A0A517QXT4</accession>
<gene>
    <name evidence="3" type="primary">ykuV</name>
    <name evidence="3" type="ORF">Pan189_08230</name>
</gene>
<dbReference type="Gene3D" id="2.120.10.30">
    <property type="entry name" value="TolB, C-terminal domain"/>
    <property type="match status" value="2"/>
</dbReference>
<keyword evidence="4" id="KW-1185">Reference proteome</keyword>
<dbReference type="PANTHER" id="PTHR46388">
    <property type="entry name" value="NHL REPEAT-CONTAINING PROTEIN 2"/>
    <property type="match status" value="1"/>
</dbReference>
<dbReference type="InterPro" id="IPR011042">
    <property type="entry name" value="6-blade_b-propeller_TolB-like"/>
</dbReference>
<dbReference type="EC" id="1.8.-.-" evidence="3"/>
<evidence type="ECO:0000313" key="3">
    <source>
        <dbReference type="EMBL" id="QDT36466.1"/>
    </source>
</evidence>
<sequence length="569" mass="61908">MKRQISSMTGGFRNHVVPIALAAALAVAGLLAFGYLRSNVGFAQQATDDSSVENAAGETLQNPFPNAEPAPSLEGGKAWLNTNEPLSLEKLKGKVVLLDFWTYCCINCIHVLPDLEYLEKKYAQELVVVGVHSAKFENEKETDAIRDAILRYEIEHPVINDADMKVWRKFGARSWPTLVLLDPEGNYCGYLSGEGNRKLLDNIIGKLVAYHDANGTLKRSKPDFGLEREDVEPTPLRFPGKVLADQSTDRLFIADSNHNRIVVTTLAGKLLHVIGTGERGADDGSYEKSSFFRPQGMALVGETLYVADTENHLIRSINLEDQTVATLAGTGKQAAFRAKGGPLKYTALNSPWDLLQHDGTLHIAMAGPHQMWSHELGTDYIGVFAGSGREDVIDGTHPDSALAQPSGIASDGEAMYVCDSEGSAIRRVPFDTSKKVTTPAGPHDLPRGATLFEFGDRDGLGSDARFQHPLGIAYKDGFLYVADSYNHKLRKVELLKTGKGDTTSWLGTGDQGDDLDPPQFDEPAGLSIAGETLFVADTNNHRILAIDLATRRPRLVSIEGLEPPASSKE</sequence>
<protein>
    <submittedName>
        <fullName evidence="3">Thiol-disulfide oxidoreductase YkuV</fullName>
        <ecNumber evidence="3">1.8.-.-</ecNumber>
    </submittedName>
</protein>
<dbReference type="InterPro" id="IPR013766">
    <property type="entry name" value="Thioredoxin_domain"/>
</dbReference>
<dbReference type="AlphaFoldDB" id="A0A517QXT4"/>